<keyword evidence="2" id="KW-1185">Reference proteome</keyword>
<protein>
    <submittedName>
        <fullName evidence="1">Uncharacterized protein</fullName>
    </submittedName>
</protein>
<sequence>MILAVFHVQLKEPLINIRLTSASIIIVLAPFRAIITSIILGQGLITPRRTIRLGRSETAFFVCSNFAQQQGIRFGWNAGMRLNLFPDLIAGFRLDLSGGGMYGRHGQGKQDDRDGFHDL</sequence>
<evidence type="ECO:0000313" key="2">
    <source>
        <dbReference type="Proteomes" id="UP000515733"/>
    </source>
</evidence>
<dbReference type="Proteomes" id="UP000515733">
    <property type="component" value="Chromosome"/>
</dbReference>
<name>A0A6S6XVK7_9PROT</name>
<proteinExistence type="predicted"/>
<dbReference type="KEGG" id="doe:DENOEST_1757"/>
<organism evidence="1 2">
    <name type="scientific">Denitratisoma oestradiolicum</name>
    <dbReference type="NCBI Taxonomy" id="311182"/>
    <lineage>
        <taxon>Bacteria</taxon>
        <taxon>Pseudomonadati</taxon>
        <taxon>Pseudomonadota</taxon>
        <taxon>Betaproteobacteria</taxon>
        <taxon>Nitrosomonadales</taxon>
        <taxon>Sterolibacteriaceae</taxon>
        <taxon>Denitratisoma</taxon>
    </lineage>
</organism>
<evidence type="ECO:0000313" key="1">
    <source>
        <dbReference type="EMBL" id="CAB1368922.1"/>
    </source>
</evidence>
<reference evidence="1 2" key="1">
    <citation type="submission" date="2020-03" db="EMBL/GenBank/DDBJ databases">
        <authorList>
            <consortium name="Genoscope - CEA"/>
            <person name="William W."/>
        </authorList>
    </citation>
    <scope>NUCLEOTIDE SEQUENCE [LARGE SCALE GENOMIC DNA]</scope>
    <source>
        <strain evidence="2">DSM 16959</strain>
    </source>
</reference>
<dbReference type="EMBL" id="LR778301">
    <property type="protein sequence ID" value="CAB1368922.1"/>
    <property type="molecule type" value="Genomic_DNA"/>
</dbReference>
<gene>
    <name evidence="1" type="ORF">DENOEST_1757</name>
</gene>
<dbReference type="AlphaFoldDB" id="A0A6S6XVK7"/>
<accession>A0A6S6XVK7</accession>
<dbReference type="RefSeq" id="WP_145768949.1">
    <property type="nucleotide sequence ID" value="NZ_LR778301.1"/>
</dbReference>